<feature type="signal peptide" evidence="1">
    <location>
        <begin position="1"/>
        <end position="18"/>
    </location>
</feature>
<comment type="caution">
    <text evidence="3">The sequence shown here is derived from an EMBL/GenBank/DDBJ whole genome shotgun (WGS) entry which is preliminary data.</text>
</comment>
<dbReference type="Gene3D" id="2.40.50.500">
    <property type="entry name" value="NigD-like N-terminal OB domain"/>
    <property type="match status" value="1"/>
</dbReference>
<dbReference type="Gene3D" id="2.60.40.2370">
    <property type="entry name" value="NigD-like, C-terminal beta sandwich domain"/>
    <property type="match status" value="1"/>
</dbReference>
<keyword evidence="1" id="KW-0732">Signal</keyword>
<dbReference type="InterPro" id="IPR038143">
    <property type="entry name" value="NigD-like_C_dom_sf"/>
</dbReference>
<dbReference type="Pfam" id="PF17415">
    <property type="entry name" value="NigD_C"/>
    <property type="match status" value="1"/>
</dbReference>
<dbReference type="InterPro" id="IPR035376">
    <property type="entry name" value="NigD_C"/>
</dbReference>
<dbReference type="PROSITE" id="PS51257">
    <property type="entry name" value="PROKAR_LIPOPROTEIN"/>
    <property type="match status" value="1"/>
</dbReference>
<protein>
    <submittedName>
        <fullName evidence="3">NigD-like protein</fullName>
    </submittedName>
</protein>
<evidence type="ECO:0000256" key="1">
    <source>
        <dbReference type="SAM" id="SignalP"/>
    </source>
</evidence>
<feature type="domain" description="NigD-like C-terminal" evidence="2">
    <location>
        <begin position="106"/>
        <end position="213"/>
    </location>
</feature>
<reference evidence="3" key="1">
    <citation type="submission" date="2022-12" db="EMBL/GenBank/DDBJ databases">
        <title>Phocaeicola acetigenes sp. nov., isolated feces from a healthy human.</title>
        <authorList>
            <person name="Do H."/>
            <person name="Ha Y.B."/>
            <person name="Kim J.-S."/>
            <person name="Suh M.K."/>
            <person name="Kim H.S."/>
            <person name="Lee J.-S."/>
        </authorList>
    </citation>
    <scope>NUCLEOTIDE SEQUENCE</scope>
    <source>
        <strain evidence="3">KGMB11183</strain>
    </source>
</reference>
<dbReference type="RefSeq" id="WP_269877190.1">
    <property type="nucleotide sequence ID" value="NZ_JAPZVM010000003.1"/>
</dbReference>
<evidence type="ECO:0000313" key="4">
    <source>
        <dbReference type="Proteomes" id="UP001141933"/>
    </source>
</evidence>
<accession>A0ABT4PGD6</accession>
<proteinExistence type="predicted"/>
<dbReference type="InterPro" id="IPR038179">
    <property type="entry name" value="NigD-like_N_sf"/>
</dbReference>
<keyword evidence="4" id="KW-1185">Reference proteome</keyword>
<evidence type="ECO:0000313" key="3">
    <source>
        <dbReference type="EMBL" id="MCZ8372108.1"/>
    </source>
</evidence>
<gene>
    <name evidence="3" type="ORF">O6P32_05205</name>
</gene>
<name>A0ABT4PGD6_9BACT</name>
<organism evidence="3 4">
    <name type="scientific">Phocaeicola acetigenes</name>
    <dbReference type="NCBI Taxonomy" id="3016083"/>
    <lineage>
        <taxon>Bacteria</taxon>
        <taxon>Pseudomonadati</taxon>
        <taxon>Bacteroidota</taxon>
        <taxon>Bacteroidia</taxon>
        <taxon>Bacteroidales</taxon>
        <taxon>Bacteroidaceae</taxon>
        <taxon>Phocaeicola</taxon>
    </lineage>
</organism>
<dbReference type="EMBL" id="JAPZVM010000003">
    <property type="protein sequence ID" value="MCZ8372108.1"/>
    <property type="molecule type" value="Genomic_DNA"/>
</dbReference>
<sequence length="215" mass="24816">MKLLTRFSFLLLCMSLFGACKEEEYVYPDVITEFIGAATDENGTLTRLVADNGEEYRIQARSGLDGLKKDTLYRTISIYQPLENQTVQLYSSELVLSMIPVSAKQIIGDIKTDPVDIERMWLSGKYLNMVLLAKVKEESHSYHFIDQGIQKEADGTQTLHLQLYHNRNNDYEAFTRKVYLSVPLWAYDGKLKQGDKIVFHISTYEEGDTQREFIY</sequence>
<feature type="chain" id="PRO_5045686084" evidence="1">
    <location>
        <begin position="19"/>
        <end position="215"/>
    </location>
</feature>
<dbReference type="Proteomes" id="UP001141933">
    <property type="component" value="Unassembled WGS sequence"/>
</dbReference>
<evidence type="ECO:0000259" key="2">
    <source>
        <dbReference type="Pfam" id="PF17415"/>
    </source>
</evidence>